<keyword evidence="1" id="KW-0175">Coiled coil</keyword>
<protein>
    <submittedName>
        <fullName evidence="3">Uncharacterized protein</fullName>
    </submittedName>
</protein>
<keyword evidence="4" id="KW-1185">Reference proteome</keyword>
<dbReference type="SUPFAM" id="SSF57997">
    <property type="entry name" value="Tropomyosin"/>
    <property type="match status" value="1"/>
</dbReference>
<evidence type="ECO:0000256" key="1">
    <source>
        <dbReference type="SAM" id="Coils"/>
    </source>
</evidence>
<sequence>MGSVPSKRAPSATSKTSVQKICIDQNNGNVQSRNTNGVKRNSLVGAVGDRIRKSAGSVNSRSSFEKEKRVQSLQSQLDNAEKRYSDADTFIKVLQRENNALELRNNELMEEIGWLKQQLGSNPVLNSIQISNMANSQHGDFAESEKELPPNWEGAEKASVCLVISHCLLWKENVLRRDIQRDRGGTT</sequence>
<comment type="caution">
    <text evidence="3">The sequence shown here is derived from an EMBL/GenBank/DDBJ whole genome shotgun (WGS) entry which is preliminary data.</text>
</comment>
<dbReference type="Proteomes" id="UP001201812">
    <property type="component" value="Unassembled WGS sequence"/>
</dbReference>
<dbReference type="AlphaFoldDB" id="A0AAD4N980"/>
<gene>
    <name evidence="3" type="ORF">DdX_07987</name>
</gene>
<reference evidence="3" key="1">
    <citation type="submission" date="2022-01" db="EMBL/GenBank/DDBJ databases">
        <title>Genome Sequence Resource for Two Populations of Ditylenchus destructor, the Migratory Endoparasitic Phytonematode.</title>
        <authorList>
            <person name="Zhang H."/>
            <person name="Lin R."/>
            <person name="Xie B."/>
        </authorList>
    </citation>
    <scope>NUCLEOTIDE SEQUENCE</scope>
    <source>
        <strain evidence="3">BazhouSP</strain>
    </source>
</reference>
<feature type="region of interest" description="Disordered" evidence="2">
    <location>
        <begin position="1"/>
        <end position="39"/>
    </location>
</feature>
<dbReference type="EMBL" id="JAKKPZ010000011">
    <property type="protein sequence ID" value="KAI1715663.1"/>
    <property type="molecule type" value="Genomic_DNA"/>
</dbReference>
<evidence type="ECO:0000313" key="4">
    <source>
        <dbReference type="Proteomes" id="UP001201812"/>
    </source>
</evidence>
<accession>A0AAD4N980</accession>
<feature type="coiled-coil region" evidence="1">
    <location>
        <begin position="63"/>
        <end position="118"/>
    </location>
</feature>
<organism evidence="3 4">
    <name type="scientific">Ditylenchus destructor</name>
    <dbReference type="NCBI Taxonomy" id="166010"/>
    <lineage>
        <taxon>Eukaryota</taxon>
        <taxon>Metazoa</taxon>
        <taxon>Ecdysozoa</taxon>
        <taxon>Nematoda</taxon>
        <taxon>Chromadorea</taxon>
        <taxon>Rhabditida</taxon>
        <taxon>Tylenchina</taxon>
        <taxon>Tylenchomorpha</taxon>
        <taxon>Sphaerularioidea</taxon>
        <taxon>Anguinidae</taxon>
        <taxon>Anguininae</taxon>
        <taxon>Ditylenchus</taxon>
    </lineage>
</organism>
<name>A0AAD4N980_9BILA</name>
<feature type="compositionally biased region" description="Polar residues" evidence="2">
    <location>
        <begin position="11"/>
        <end position="39"/>
    </location>
</feature>
<proteinExistence type="predicted"/>
<evidence type="ECO:0000313" key="3">
    <source>
        <dbReference type="EMBL" id="KAI1715663.1"/>
    </source>
</evidence>
<evidence type="ECO:0000256" key="2">
    <source>
        <dbReference type="SAM" id="MobiDB-lite"/>
    </source>
</evidence>